<dbReference type="SUPFAM" id="SSF82771">
    <property type="entry name" value="GIY-YIG endonuclease"/>
    <property type="match status" value="1"/>
</dbReference>
<evidence type="ECO:0000313" key="4">
    <source>
        <dbReference type="Proteomes" id="UP001224682"/>
    </source>
</evidence>
<keyword evidence="3" id="KW-0378">Hydrolase</keyword>
<dbReference type="InterPro" id="IPR035901">
    <property type="entry name" value="GIY-YIG_endonuc_sf"/>
</dbReference>
<dbReference type="PANTHER" id="PTHR34477">
    <property type="entry name" value="UPF0213 PROTEIN YHBQ"/>
    <property type="match status" value="1"/>
</dbReference>
<evidence type="ECO:0000259" key="2">
    <source>
        <dbReference type="PROSITE" id="PS50164"/>
    </source>
</evidence>
<dbReference type="InterPro" id="IPR050190">
    <property type="entry name" value="UPF0213_domain"/>
</dbReference>
<comment type="similarity">
    <text evidence="1">Belongs to the UPF0213 family.</text>
</comment>
<evidence type="ECO:0000313" key="3">
    <source>
        <dbReference type="EMBL" id="MDQ0304063.1"/>
    </source>
</evidence>
<reference evidence="3 4" key="1">
    <citation type="submission" date="2023-07" db="EMBL/GenBank/DDBJ databases">
        <title>Genomic Encyclopedia of Type Strains, Phase IV (KMG-IV): sequencing the most valuable type-strain genomes for metagenomic binning, comparative biology and taxonomic classification.</title>
        <authorList>
            <person name="Goeker M."/>
        </authorList>
    </citation>
    <scope>NUCLEOTIDE SEQUENCE [LARGE SCALE GENOMIC DNA]</scope>
    <source>
        <strain evidence="3 4">DSM 2457</strain>
    </source>
</reference>
<feature type="domain" description="GIY-YIG" evidence="2">
    <location>
        <begin position="1"/>
        <end position="77"/>
    </location>
</feature>
<name>A0ABU0BDZ6_9HYPH</name>
<accession>A0ABU0BDZ6</accession>
<keyword evidence="4" id="KW-1185">Reference proteome</keyword>
<dbReference type="RefSeq" id="WP_307020940.1">
    <property type="nucleotide sequence ID" value="NZ_JAUSUI010000006.1"/>
</dbReference>
<dbReference type="PANTHER" id="PTHR34477:SF1">
    <property type="entry name" value="UPF0213 PROTEIN YHBQ"/>
    <property type="match status" value="1"/>
</dbReference>
<keyword evidence="3" id="KW-0540">Nuclease</keyword>
<evidence type="ECO:0000256" key="1">
    <source>
        <dbReference type="ARBA" id="ARBA00007435"/>
    </source>
</evidence>
<gene>
    <name evidence="3" type="ORF">J2S75_003099</name>
</gene>
<dbReference type="Proteomes" id="UP001224682">
    <property type="component" value="Unassembled WGS sequence"/>
</dbReference>
<dbReference type="Gene3D" id="3.40.1440.10">
    <property type="entry name" value="GIY-YIG endonuclease"/>
    <property type="match status" value="1"/>
</dbReference>
<dbReference type="EMBL" id="JAUSUI010000006">
    <property type="protein sequence ID" value="MDQ0304063.1"/>
    <property type="molecule type" value="Genomic_DNA"/>
</dbReference>
<comment type="caution">
    <text evidence="3">The sequence shown here is derived from an EMBL/GenBank/DDBJ whole genome shotgun (WGS) entry which is preliminary data.</text>
</comment>
<keyword evidence="3" id="KW-0255">Endonuclease</keyword>
<protein>
    <submittedName>
        <fullName evidence="3">Endonuclease</fullName>
    </submittedName>
</protein>
<proteinExistence type="inferred from homology"/>
<dbReference type="InterPro" id="IPR000305">
    <property type="entry name" value="GIY-YIG_endonuc"/>
</dbReference>
<dbReference type="GO" id="GO:0004519">
    <property type="term" value="F:endonuclease activity"/>
    <property type="evidence" value="ECO:0007669"/>
    <property type="project" value="UniProtKB-KW"/>
</dbReference>
<sequence length="97" mass="10986">MGAVVYMLRCADGSLYVGSTSGALEKRLAEHQSGSYPGYTFRRRPVRLVWSEAFERITDAIAAERQVKGWSRLKKEALIRGDWETVRGAARRPSLRK</sequence>
<dbReference type="Pfam" id="PF01541">
    <property type="entry name" value="GIY-YIG"/>
    <property type="match status" value="1"/>
</dbReference>
<dbReference type="CDD" id="cd10456">
    <property type="entry name" value="GIY-YIG_UPF0213"/>
    <property type="match status" value="1"/>
</dbReference>
<organism evidence="3 4">
    <name type="scientific">Ancylobacter polymorphus</name>
    <dbReference type="NCBI Taxonomy" id="223390"/>
    <lineage>
        <taxon>Bacteria</taxon>
        <taxon>Pseudomonadati</taxon>
        <taxon>Pseudomonadota</taxon>
        <taxon>Alphaproteobacteria</taxon>
        <taxon>Hyphomicrobiales</taxon>
        <taxon>Xanthobacteraceae</taxon>
        <taxon>Ancylobacter</taxon>
    </lineage>
</organism>
<dbReference type="PROSITE" id="PS50164">
    <property type="entry name" value="GIY_YIG"/>
    <property type="match status" value="1"/>
</dbReference>